<dbReference type="AlphaFoldDB" id="A0A5J5EFC4"/>
<gene>
    <name evidence="9" type="ORF">FN846DRAFT_977737</name>
</gene>
<evidence type="ECO:0000256" key="7">
    <source>
        <dbReference type="SAM" id="MobiDB-lite"/>
    </source>
</evidence>
<keyword evidence="10" id="KW-1185">Reference proteome</keyword>
<dbReference type="Gene3D" id="2.60.120.380">
    <property type="match status" value="1"/>
</dbReference>
<keyword evidence="2 6" id="KW-0645">Protease</keyword>
<protein>
    <recommendedName>
        <fullName evidence="8">Calpain catalytic domain-containing protein</fullName>
    </recommendedName>
</protein>
<comment type="similarity">
    <text evidence="1">Belongs to the peptidase C2 family. PalB/RIM13 subfamily.</text>
</comment>
<comment type="caution">
    <text evidence="9">The sequence shown here is derived from an EMBL/GenBank/DDBJ whole genome shotgun (WGS) entry which is preliminary data.</text>
</comment>
<accession>A0A5J5EFC4</accession>
<sequence length="870" mass="95654">MASLPPQSSKDSTATAQDSSLPRLAAASEARADAFFADKNYKAALDAVIQSAELYFRARREALTPSEKQKLDQKCAAIVAKAERWKKAQAATEPKVSVAPNPPPAGSPPRKRPAPKSVKKQTTKEKLLLLQSSKINGGVFPPWQGPPDATEFRPGPFLDPAGRLQLSESQKRMLDDWKRPHEIYRDARIFPVNGEQLDLTQDVVTDCSVVASLCAGARREEKGFGKIVTNIIYPQDDRGRPAVSPSGKYIVKIFFNGCFRKVVIDDYLPASSTKRALYATCRSNPSIFGPALVEKAYLKIMGGYDFPGSNSGTDLFALAGWIPEHVFLQSDEIVFSALWRRISNAWATGDVLVTLGTGRLTTKEEIILGLIGEHDYAVLEMKEEDGQRMMLVKNPWSDGTVWKGTPTADDEDDQDFDAPSPPDSESGLNMAASEKAFPSREPLKPGVFWISLENICRNFASLYLNWNPTLFTHIHESHFSWDLATKVSETSFGRNPQFSISNSSSTSGPVWILLSRHLGLPSNPQEGMINNGFIALYLFDASGRRVYLSSGSTYRTPYVDSPQTLLCIADFPVGDTYTLAVSSQDLSPTIHHFSLAVYSLFPLTVDTATETFPYALTLSSSWTDATAGGNAQSREYPKNPQFMITLPTPTPEIGLLLETPSLHPVHVKLVHSKGERIASVTTRDIIAESGEYQRSTALAIASVLRAGKYTIVASTFEAGQLGNFSLTLLSTSSDAMIKELPSETAGCFETHLKNVWPHGRKKLVFPMDVGRFMGLWVKARSTSALRLRILRAARKLGEVEDDVVVAESGGGNFEDLPMGVRTQKAWFEWLDGGYQVVLERLGTLGGEEWEVTVVSESTLWVGEEMGDDEE</sequence>
<evidence type="ECO:0000259" key="8">
    <source>
        <dbReference type="PROSITE" id="PS50203"/>
    </source>
</evidence>
<dbReference type="InterPro" id="IPR001300">
    <property type="entry name" value="Peptidase_C2_calpain_cat"/>
</dbReference>
<dbReference type="PROSITE" id="PS50203">
    <property type="entry name" value="CALPAIN_CAT"/>
    <property type="match status" value="1"/>
</dbReference>
<feature type="region of interest" description="Disordered" evidence="7">
    <location>
        <begin position="1"/>
        <end position="24"/>
    </location>
</feature>
<dbReference type="PANTHER" id="PTHR46143:SF1">
    <property type="entry name" value="CALPAIN-7"/>
    <property type="match status" value="1"/>
</dbReference>
<feature type="compositionally biased region" description="Polar residues" evidence="7">
    <location>
        <begin position="1"/>
        <end position="19"/>
    </location>
</feature>
<evidence type="ECO:0000256" key="4">
    <source>
        <dbReference type="ARBA" id="ARBA00022807"/>
    </source>
</evidence>
<feature type="active site" evidence="5 6">
    <location>
        <position position="394"/>
    </location>
</feature>
<dbReference type="InterPro" id="IPR051297">
    <property type="entry name" value="PalB/RIM13"/>
</dbReference>
<evidence type="ECO:0000313" key="9">
    <source>
        <dbReference type="EMBL" id="KAA8893689.1"/>
    </source>
</evidence>
<keyword evidence="4 6" id="KW-0788">Thiol protease</keyword>
<name>A0A5J5EFC4_9PEZI</name>
<evidence type="ECO:0000256" key="1">
    <source>
        <dbReference type="ARBA" id="ARBA00010193"/>
    </source>
</evidence>
<evidence type="ECO:0000256" key="6">
    <source>
        <dbReference type="PROSITE-ProRule" id="PRU00239"/>
    </source>
</evidence>
<dbReference type="InterPro" id="IPR038765">
    <property type="entry name" value="Papain-like_cys_pep_sf"/>
</dbReference>
<dbReference type="PANTHER" id="PTHR46143">
    <property type="entry name" value="CALPAIN-7"/>
    <property type="match status" value="1"/>
</dbReference>
<dbReference type="GO" id="GO:0006508">
    <property type="term" value="P:proteolysis"/>
    <property type="evidence" value="ECO:0007669"/>
    <property type="project" value="UniProtKB-KW"/>
</dbReference>
<dbReference type="InterPro" id="IPR022683">
    <property type="entry name" value="Calpain_III"/>
</dbReference>
<dbReference type="GO" id="GO:0004198">
    <property type="term" value="F:calcium-dependent cysteine-type endopeptidase activity"/>
    <property type="evidence" value="ECO:0007669"/>
    <property type="project" value="InterPro"/>
</dbReference>
<evidence type="ECO:0000256" key="2">
    <source>
        <dbReference type="ARBA" id="ARBA00022670"/>
    </source>
</evidence>
<feature type="active site" evidence="5 6">
    <location>
        <position position="374"/>
    </location>
</feature>
<dbReference type="Pfam" id="PF00648">
    <property type="entry name" value="Peptidase_C2"/>
    <property type="match status" value="1"/>
</dbReference>
<dbReference type="InterPro" id="IPR036213">
    <property type="entry name" value="Calpain_III_sf"/>
</dbReference>
<feature type="domain" description="Calpain catalytic" evidence="8">
    <location>
        <begin position="151"/>
        <end position="468"/>
    </location>
</feature>
<dbReference type="SMART" id="SM00720">
    <property type="entry name" value="calpain_III"/>
    <property type="match status" value="1"/>
</dbReference>
<dbReference type="SUPFAM" id="SSF54001">
    <property type="entry name" value="Cysteine proteinases"/>
    <property type="match status" value="1"/>
</dbReference>
<proteinExistence type="inferred from homology"/>
<evidence type="ECO:0000256" key="5">
    <source>
        <dbReference type="PIRSR" id="PIRSR622684-1"/>
    </source>
</evidence>
<organism evidence="9 10">
    <name type="scientific">Sphaerosporella brunnea</name>
    <dbReference type="NCBI Taxonomy" id="1250544"/>
    <lineage>
        <taxon>Eukaryota</taxon>
        <taxon>Fungi</taxon>
        <taxon>Dikarya</taxon>
        <taxon>Ascomycota</taxon>
        <taxon>Pezizomycotina</taxon>
        <taxon>Pezizomycetes</taxon>
        <taxon>Pezizales</taxon>
        <taxon>Pyronemataceae</taxon>
        <taxon>Sphaerosporella</taxon>
    </lineage>
</organism>
<dbReference type="SUPFAM" id="SSF49758">
    <property type="entry name" value="Calpain large subunit, middle domain (domain III)"/>
    <property type="match status" value="2"/>
</dbReference>
<dbReference type="Gene3D" id="3.90.70.10">
    <property type="entry name" value="Cysteine proteinases"/>
    <property type="match status" value="1"/>
</dbReference>
<dbReference type="EMBL" id="VXIS01000412">
    <property type="protein sequence ID" value="KAA8893689.1"/>
    <property type="molecule type" value="Genomic_DNA"/>
</dbReference>
<keyword evidence="3 6" id="KW-0378">Hydrolase</keyword>
<evidence type="ECO:0000256" key="3">
    <source>
        <dbReference type="ARBA" id="ARBA00022801"/>
    </source>
</evidence>
<evidence type="ECO:0000313" key="10">
    <source>
        <dbReference type="Proteomes" id="UP000326924"/>
    </source>
</evidence>
<feature type="region of interest" description="Disordered" evidence="7">
    <location>
        <begin position="401"/>
        <end position="437"/>
    </location>
</feature>
<dbReference type="InterPro" id="IPR022684">
    <property type="entry name" value="Calpain_cysteine_protease"/>
</dbReference>
<dbReference type="OrthoDB" id="167576at2759"/>
<dbReference type="Proteomes" id="UP000326924">
    <property type="component" value="Unassembled WGS sequence"/>
</dbReference>
<reference evidence="9 10" key="1">
    <citation type="submission" date="2019-09" db="EMBL/GenBank/DDBJ databases">
        <title>Draft genome of the ectomycorrhizal ascomycete Sphaerosporella brunnea.</title>
        <authorList>
            <consortium name="DOE Joint Genome Institute"/>
            <person name="Benucci G.M."/>
            <person name="Marozzi G."/>
            <person name="Antonielli L."/>
            <person name="Sanchez S."/>
            <person name="Marco P."/>
            <person name="Wang X."/>
            <person name="Falini L.B."/>
            <person name="Barry K."/>
            <person name="Haridas S."/>
            <person name="Lipzen A."/>
            <person name="Labutti K."/>
            <person name="Grigoriev I.V."/>
            <person name="Murat C."/>
            <person name="Martin F."/>
            <person name="Albertini E."/>
            <person name="Donnini D."/>
            <person name="Bonito G."/>
        </authorList>
    </citation>
    <scope>NUCLEOTIDE SEQUENCE [LARGE SCALE GENOMIC DNA]</scope>
    <source>
        <strain evidence="9 10">Sb_GMNB300</strain>
    </source>
</reference>
<feature type="compositionally biased region" description="Basic residues" evidence="7">
    <location>
        <begin position="109"/>
        <end position="121"/>
    </location>
</feature>
<dbReference type="SMART" id="SM00230">
    <property type="entry name" value="CysPc"/>
    <property type="match status" value="1"/>
</dbReference>
<dbReference type="InParanoid" id="A0A5J5EFC4"/>
<dbReference type="CDD" id="cd00044">
    <property type="entry name" value="CysPc"/>
    <property type="match status" value="1"/>
</dbReference>
<dbReference type="PRINTS" id="PR00704">
    <property type="entry name" value="CALPAIN"/>
</dbReference>
<feature type="active site" evidence="5 6">
    <location>
        <position position="207"/>
    </location>
</feature>
<feature type="region of interest" description="Disordered" evidence="7">
    <location>
        <begin position="89"/>
        <end position="123"/>
    </location>
</feature>